<name>A0A291RQ60_9NOCA</name>
<evidence type="ECO:0000256" key="5">
    <source>
        <dbReference type="ARBA" id="ARBA00023163"/>
    </source>
</evidence>
<dbReference type="Gene3D" id="1.10.10.10">
    <property type="entry name" value="Winged helix-like DNA-binding domain superfamily/Winged helix DNA-binding domain"/>
    <property type="match status" value="1"/>
</dbReference>
<dbReference type="FunFam" id="1.10.10.10:FF:000001">
    <property type="entry name" value="LysR family transcriptional regulator"/>
    <property type="match status" value="1"/>
</dbReference>
<protein>
    <recommendedName>
        <fullName evidence="6">HTH lysR-type domain-containing protein</fullName>
    </recommendedName>
</protein>
<dbReference type="PANTHER" id="PTHR30346:SF29">
    <property type="entry name" value="LYSR SUBSTRATE-BINDING"/>
    <property type="match status" value="1"/>
</dbReference>
<dbReference type="AlphaFoldDB" id="A0A291RQ60"/>
<dbReference type="KEGG" id="ntp:CRH09_27290"/>
<evidence type="ECO:0000256" key="3">
    <source>
        <dbReference type="ARBA" id="ARBA00023125"/>
    </source>
</evidence>
<gene>
    <name evidence="7" type="ORF">CRH09_27290</name>
</gene>
<keyword evidence="2" id="KW-0805">Transcription regulation</keyword>
<dbReference type="InterPro" id="IPR005119">
    <property type="entry name" value="LysR_subst-bd"/>
</dbReference>
<dbReference type="PANTHER" id="PTHR30346">
    <property type="entry name" value="TRANSCRIPTIONAL DUAL REGULATOR HCAR-RELATED"/>
    <property type="match status" value="1"/>
</dbReference>
<dbReference type="GO" id="GO:0032993">
    <property type="term" value="C:protein-DNA complex"/>
    <property type="evidence" value="ECO:0007669"/>
    <property type="project" value="TreeGrafter"/>
</dbReference>
<keyword evidence="3" id="KW-0238">DNA-binding</keyword>
<dbReference type="Proteomes" id="UP000221961">
    <property type="component" value="Chromosome"/>
</dbReference>
<dbReference type="GO" id="GO:0003677">
    <property type="term" value="F:DNA binding"/>
    <property type="evidence" value="ECO:0007669"/>
    <property type="project" value="UniProtKB-KW"/>
</dbReference>
<dbReference type="InterPro" id="IPR036390">
    <property type="entry name" value="WH_DNA-bd_sf"/>
</dbReference>
<accession>A0A291RQ60</accession>
<evidence type="ECO:0000256" key="1">
    <source>
        <dbReference type="ARBA" id="ARBA00009437"/>
    </source>
</evidence>
<dbReference type="PROSITE" id="PS50931">
    <property type="entry name" value="HTH_LYSR"/>
    <property type="match status" value="1"/>
</dbReference>
<dbReference type="SUPFAM" id="SSF53850">
    <property type="entry name" value="Periplasmic binding protein-like II"/>
    <property type="match status" value="1"/>
</dbReference>
<dbReference type="Pfam" id="PF03466">
    <property type="entry name" value="LysR_substrate"/>
    <property type="match status" value="1"/>
</dbReference>
<dbReference type="Gene3D" id="3.40.190.10">
    <property type="entry name" value="Periplasmic binding protein-like II"/>
    <property type="match status" value="2"/>
</dbReference>
<dbReference type="InterPro" id="IPR036388">
    <property type="entry name" value="WH-like_DNA-bd_sf"/>
</dbReference>
<evidence type="ECO:0000256" key="2">
    <source>
        <dbReference type="ARBA" id="ARBA00023015"/>
    </source>
</evidence>
<dbReference type="InterPro" id="IPR000847">
    <property type="entry name" value="LysR_HTH_N"/>
</dbReference>
<organism evidence="7 8">
    <name type="scientific">Nocardia terpenica</name>
    <dbReference type="NCBI Taxonomy" id="455432"/>
    <lineage>
        <taxon>Bacteria</taxon>
        <taxon>Bacillati</taxon>
        <taxon>Actinomycetota</taxon>
        <taxon>Actinomycetes</taxon>
        <taxon>Mycobacteriales</taxon>
        <taxon>Nocardiaceae</taxon>
        <taxon>Nocardia</taxon>
    </lineage>
</organism>
<dbReference type="PRINTS" id="PR00039">
    <property type="entry name" value="HTHLYSR"/>
</dbReference>
<comment type="similarity">
    <text evidence="1">Belongs to the LysR transcriptional regulatory family.</text>
</comment>
<dbReference type="Pfam" id="PF00126">
    <property type="entry name" value="HTH_1"/>
    <property type="match status" value="1"/>
</dbReference>
<evidence type="ECO:0000313" key="7">
    <source>
        <dbReference type="EMBL" id="ATL69332.1"/>
    </source>
</evidence>
<proteinExistence type="inferred from homology"/>
<reference evidence="7 8" key="1">
    <citation type="submission" date="2017-10" db="EMBL/GenBank/DDBJ databases">
        <title>Comparative genomics between pathogenic Norcardia.</title>
        <authorList>
            <person name="Zeng L."/>
        </authorList>
    </citation>
    <scope>NUCLEOTIDE SEQUENCE [LARGE SCALE GENOMIC DNA]</scope>
    <source>
        <strain evidence="7 8">NC_YFY_NT001</strain>
    </source>
</reference>
<dbReference type="GO" id="GO:0003700">
    <property type="term" value="F:DNA-binding transcription factor activity"/>
    <property type="evidence" value="ECO:0007669"/>
    <property type="project" value="InterPro"/>
</dbReference>
<evidence type="ECO:0000259" key="6">
    <source>
        <dbReference type="PROSITE" id="PS50931"/>
    </source>
</evidence>
<keyword evidence="4" id="KW-0010">Activator</keyword>
<feature type="domain" description="HTH lysR-type" evidence="6">
    <location>
        <begin position="10"/>
        <end position="67"/>
    </location>
</feature>
<sequence length="317" mass="35797">MSADMSEVQMDWLDLTAFCEVAKHASFTKAAERMHLTQPVLSTRIRRLERMLGVELLHRSTRRVTLSQPGHRLLRHVQGLRQSWHHAVADVTRGDIRFTVATTIPELCSVAAATNHHFPHLRVEYELRIPGTALPAVGAGGFDAVQGADPLFHNVVPPAQVEIGTIVHEPVWVMLSEQHPLAAHSRIRLHALSDEAWIEAPESIDELMAICIEAGFVPDIRYRSRTLPVVDLIQACNAVSLIQARVPAPAGCVTRPLDIDVRRHIFYAWHSGTPQSIVRFQHDFLRTGYRRLAFRNPAYRQFIESEPQRFAELHNTV</sequence>
<evidence type="ECO:0000256" key="4">
    <source>
        <dbReference type="ARBA" id="ARBA00023159"/>
    </source>
</evidence>
<dbReference type="EMBL" id="CP023778">
    <property type="protein sequence ID" value="ATL69332.1"/>
    <property type="molecule type" value="Genomic_DNA"/>
</dbReference>
<evidence type="ECO:0000313" key="8">
    <source>
        <dbReference type="Proteomes" id="UP000221961"/>
    </source>
</evidence>
<dbReference type="SUPFAM" id="SSF46785">
    <property type="entry name" value="Winged helix' DNA-binding domain"/>
    <property type="match status" value="1"/>
</dbReference>
<keyword evidence="5" id="KW-0804">Transcription</keyword>